<comment type="caution">
    <text evidence="1">The sequence shown here is derived from an EMBL/GenBank/DDBJ whole genome shotgun (WGS) entry which is preliminary data.</text>
</comment>
<dbReference type="EMBL" id="BMOK01000001">
    <property type="protein sequence ID" value="GGL41648.1"/>
    <property type="molecule type" value="Genomic_DNA"/>
</dbReference>
<reference evidence="1" key="1">
    <citation type="journal article" date="2014" name="Int. J. Syst. Evol. Microbiol.">
        <title>Complete genome sequence of Corynebacterium casei LMG S-19264T (=DSM 44701T), isolated from a smear-ripened cheese.</title>
        <authorList>
            <consortium name="US DOE Joint Genome Institute (JGI-PGF)"/>
            <person name="Walter F."/>
            <person name="Albersmeier A."/>
            <person name="Kalinowski J."/>
            <person name="Ruckert C."/>
        </authorList>
    </citation>
    <scope>NUCLEOTIDE SEQUENCE</scope>
    <source>
        <strain evidence="1">JCM 15325</strain>
    </source>
</reference>
<dbReference type="Proteomes" id="UP000654670">
    <property type="component" value="Unassembled WGS sequence"/>
</dbReference>
<keyword evidence="2" id="KW-1185">Reference proteome</keyword>
<gene>
    <name evidence="1" type="ORF">GCM10007968_01930</name>
</gene>
<dbReference type="RefSeq" id="WP_229727416.1">
    <property type="nucleotide sequence ID" value="NZ_BMOK01000001.1"/>
</dbReference>
<name>A0A917VXE4_9BACL</name>
<protein>
    <submittedName>
        <fullName evidence="1">Uncharacterized protein</fullName>
    </submittedName>
</protein>
<proteinExistence type="predicted"/>
<sequence length="71" mass="7983">MKQIKKIKKPDLPATLPLIEFREISGQEEPLLGNGLVTGTCLDDEHVDHLVLSKVIFKNVSLINVQLYKLT</sequence>
<evidence type="ECO:0000313" key="2">
    <source>
        <dbReference type="Proteomes" id="UP000654670"/>
    </source>
</evidence>
<accession>A0A917VXE4</accession>
<evidence type="ECO:0000313" key="1">
    <source>
        <dbReference type="EMBL" id="GGL41648.1"/>
    </source>
</evidence>
<dbReference type="AlphaFoldDB" id="A0A917VXE4"/>
<reference evidence="1" key="2">
    <citation type="submission" date="2020-09" db="EMBL/GenBank/DDBJ databases">
        <authorList>
            <person name="Sun Q."/>
            <person name="Ohkuma M."/>
        </authorList>
    </citation>
    <scope>NUCLEOTIDE SEQUENCE</scope>
    <source>
        <strain evidence="1">JCM 15325</strain>
    </source>
</reference>
<organism evidence="1 2">
    <name type="scientific">Sporolactobacillus putidus</name>
    <dbReference type="NCBI Taxonomy" id="492735"/>
    <lineage>
        <taxon>Bacteria</taxon>
        <taxon>Bacillati</taxon>
        <taxon>Bacillota</taxon>
        <taxon>Bacilli</taxon>
        <taxon>Bacillales</taxon>
        <taxon>Sporolactobacillaceae</taxon>
        <taxon>Sporolactobacillus</taxon>
    </lineage>
</organism>